<evidence type="ECO:0000256" key="7">
    <source>
        <dbReference type="PIRSR" id="PIRSR601834-1"/>
    </source>
</evidence>
<dbReference type="AlphaFoldDB" id="A0A1B6E0U1"/>
<dbReference type="PRINTS" id="PR00406">
    <property type="entry name" value="CYTB5RDTASE"/>
</dbReference>
<feature type="binding site" evidence="7">
    <location>
        <position position="178"/>
    </location>
    <ligand>
        <name>FAD</name>
        <dbReference type="ChEBI" id="CHEBI:57692"/>
    </ligand>
</feature>
<feature type="binding site" evidence="7">
    <location>
        <position position="149"/>
    </location>
    <ligand>
        <name>FAD</name>
        <dbReference type="ChEBI" id="CHEBI:57692"/>
    </ligand>
</feature>
<name>A0A1B6E0U1_9HEMI</name>
<evidence type="ECO:0000259" key="9">
    <source>
        <dbReference type="PROSITE" id="PS51384"/>
    </source>
</evidence>
<evidence type="ECO:0000256" key="8">
    <source>
        <dbReference type="RuleBase" id="RU361226"/>
    </source>
</evidence>
<evidence type="ECO:0000256" key="4">
    <source>
        <dbReference type="ARBA" id="ARBA00022827"/>
    </source>
</evidence>
<reference evidence="10" key="1">
    <citation type="submission" date="2015-12" db="EMBL/GenBank/DDBJ databases">
        <title>De novo transcriptome assembly of four potential Pierce s Disease insect vectors from Arizona vineyards.</title>
        <authorList>
            <person name="Tassone E.E."/>
        </authorList>
    </citation>
    <scope>NUCLEOTIDE SEQUENCE</scope>
</reference>
<keyword evidence="4 7" id="KW-0274">FAD</keyword>
<evidence type="ECO:0000256" key="2">
    <source>
        <dbReference type="ARBA" id="ARBA00006105"/>
    </source>
</evidence>
<dbReference type="PANTHER" id="PTHR19370:SF184">
    <property type="entry name" value="NADH-CYTOCHROME B5 REDUCTASE-LIKE"/>
    <property type="match status" value="1"/>
</dbReference>
<evidence type="ECO:0000313" key="10">
    <source>
        <dbReference type="EMBL" id="JAS31529.1"/>
    </source>
</evidence>
<feature type="binding site" evidence="7">
    <location>
        <position position="170"/>
    </location>
    <ligand>
        <name>FAD</name>
        <dbReference type="ChEBI" id="CHEBI:57692"/>
    </ligand>
</feature>
<dbReference type="InterPro" id="IPR008333">
    <property type="entry name" value="Cbr1-like_FAD-bd_dom"/>
</dbReference>
<dbReference type="GO" id="GO:0090524">
    <property type="term" value="F:cytochrome-b5 reductase activity, acting on NADH"/>
    <property type="evidence" value="ECO:0007669"/>
    <property type="project" value="UniProtKB-EC"/>
</dbReference>
<dbReference type="PRINTS" id="PR00371">
    <property type="entry name" value="FPNCR"/>
</dbReference>
<organism evidence="10">
    <name type="scientific">Clastoptera arizonana</name>
    <name type="common">Arizona spittle bug</name>
    <dbReference type="NCBI Taxonomy" id="38151"/>
    <lineage>
        <taxon>Eukaryota</taxon>
        <taxon>Metazoa</taxon>
        <taxon>Ecdysozoa</taxon>
        <taxon>Arthropoda</taxon>
        <taxon>Hexapoda</taxon>
        <taxon>Insecta</taxon>
        <taxon>Pterygota</taxon>
        <taxon>Neoptera</taxon>
        <taxon>Paraneoptera</taxon>
        <taxon>Hemiptera</taxon>
        <taxon>Auchenorrhyncha</taxon>
        <taxon>Cercopoidea</taxon>
        <taxon>Clastopteridae</taxon>
        <taxon>Clastoptera</taxon>
    </lineage>
</organism>
<dbReference type="SUPFAM" id="SSF63380">
    <property type="entry name" value="Riboflavin synthase domain-like"/>
    <property type="match status" value="1"/>
</dbReference>
<dbReference type="Pfam" id="PF00970">
    <property type="entry name" value="FAD_binding_6"/>
    <property type="match status" value="1"/>
</dbReference>
<dbReference type="EC" id="1.6.2.2" evidence="8"/>
<dbReference type="InterPro" id="IPR017927">
    <property type="entry name" value="FAD-bd_FR_type"/>
</dbReference>
<dbReference type="InterPro" id="IPR039261">
    <property type="entry name" value="FNR_nucleotide-bd"/>
</dbReference>
<dbReference type="InterPro" id="IPR001433">
    <property type="entry name" value="OxRdtase_FAD/NAD-bd"/>
</dbReference>
<evidence type="ECO:0000256" key="3">
    <source>
        <dbReference type="ARBA" id="ARBA00022630"/>
    </source>
</evidence>
<dbReference type="InterPro" id="IPR001834">
    <property type="entry name" value="CBR-like"/>
</dbReference>
<keyword evidence="3 7" id="KW-0285">Flavoprotein</keyword>
<dbReference type="PANTHER" id="PTHR19370">
    <property type="entry name" value="NADH-CYTOCHROME B5 REDUCTASE"/>
    <property type="match status" value="1"/>
</dbReference>
<dbReference type="InterPro" id="IPR001709">
    <property type="entry name" value="Flavoprot_Pyr_Nucl_cyt_Rdtase"/>
</dbReference>
<sequence>MSDILLGKPERPDNSDCCNTGCNPCVFDLYEKHIKEWQQRLNQNATDNKRFDLLSDTKFKPFTLITKEKHTGQNIYLFKFQPFIETDSLDKNNINDQTKERKYSGFLPYRIGQHIIIKGYENCDKQDKCSDCEENLISHSEIHQHCFSRAYSPITISSEMPNCSFEIIVKLYSDGKMSRYFASLKPGSIVQCRGPYGNFVYEANKFSHLLLLCMGTGIAPIYPIIKNIVNNDDDETFVHLMYGVKTINDIILRDELRKFTAYWNFKEEIFISQNNNDEEPKFGETFNYNKIIDFAILDYLNGKNIDKIQILICGSDLFSSYMEKCVLDLSFNKNNIFIF</sequence>
<feature type="binding site" evidence="7">
    <location>
        <position position="176"/>
    </location>
    <ligand>
        <name>FAD</name>
        <dbReference type="ChEBI" id="CHEBI:57692"/>
    </ligand>
</feature>
<accession>A0A1B6E0U1</accession>
<dbReference type="EMBL" id="GEDC01005769">
    <property type="protein sequence ID" value="JAS31529.1"/>
    <property type="molecule type" value="Transcribed_RNA"/>
</dbReference>
<gene>
    <name evidence="10" type="ORF">g.10388</name>
</gene>
<dbReference type="InterPro" id="IPR019180">
    <property type="entry name" value="Oxidoreductase-like_N"/>
</dbReference>
<dbReference type="InterPro" id="IPR017938">
    <property type="entry name" value="Riboflavin_synthase-like_b-brl"/>
</dbReference>
<dbReference type="SUPFAM" id="SSF52343">
    <property type="entry name" value="Ferredoxin reductase-like, C-terminal NADP-linked domain"/>
    <property type="match status" value="1"/>
</dbReference>
<comment type="catalytic activity">
    <reaction evidence="8">
        <text>2 Fe(III)-[cytochrome b5] + NADH = 2 Fe(II)-[cytochrome b5] + NAD(+) + H(+)</text>
        <dbReference type="Rhea" id="RHEA:46680"/>
        <dbReference type="Rhea" id="RHEA-COMP:10438"/>
        <dbReference type="Rhea" id="RHEA-COMP:10439"/>
        <dbReference type="ChEBI" id="CHEBI:15378"/>
        <dbReference type="ChEBI" id="CHEBI:29033"/>
        <dbReference type="ChEBI" id="CHEBI:29034"/>
        <dbReference type="ChEBI" id="CHEBI:57540"/>
        <dbReference type="ChEBI" id="CHEBI:57945"/>
        <dbReference type="EC" id="1.6.2.2"/>
    </reaction>
</comment>
<feature type="binding site" evidence="7">
    <location>
        <position position="177"/>
    </location>
    <ligand>
        <name>FAD</name>
        <dbReference type="ChEBI" id="CHEBI:57692"/>
    </ligand>
</feature>
<dbReference type="CDD" id="cd06183">
    <property type="entry name" value="cyt_b5_reduct_like"/>
    <property type="match status" value="1"/>
</dbReference>
<feature type="binding site" evidence="7">
    <location>
        <position position="168"/>
    </location>
    <ligand>
        <name>FAD</name>
        <dbReference type="ChEBI" id="CHEBI:57692"/>
    </ligand>
</feature>
<comment type="cofactor">
    <cofactor evidence="1 7 8">
        <name>FAD</name>
        <dbReference type="ChEBI" id="CHEBI:57692"/>
    </cofactor>
</comment>
<dbReference type="Gene3D" id="3.40.50.80">
    <property type="entry name" value="Nucleotide-binding domain of ferredoxin-NADP reductase (FNR) module"/>
    <property type="match status" value="1"/>
</dbReference>
<keyword evidence="6 8" id="KW-0520">NAD</keyword>
<proteinExistence type="inferred from homology"/>
<comment type="similarity">
    <text evidence="2 8">Belongs to the flavoprotein pyridine nucleotide cytochrome reductase family.</text>
</comment>
<dbReference type="Pfam" id="PF09791">
    <property type="entry name" value="Oxidored-like"/>
    <property type="match status" value="1"/>
</dbReference>
<evidence type="ECO:0000256" key="6">
    <source>
        <dbReference type="ARBA" id="ARBA00023027"/>
    </source>
</evidence>
<dbReference type="PROSITE" id="PS51384">
    <property type="entry name" value="FAD_FR"/>
    <property type="match status" value="1"/>
</dbReference>
<evidence type="ECO:0000256" key="1">
    <source>
        <dbReference type="ARBA" id="ARBA00001974"/>
    </source>
</evidence>
<protein>
    <recommendedName>
        <fullName evidence="8">NADH-cytochrome b5 reductase</fullName>
        <ecNumber evidence="8">1.6.2.2</ecNumber>
    </recommendedName>
</protein>
<dbReference type="Gene3D" id="2.40.30.10">
    <property type="entry name" value="Translation factors"/>
    <property type="match status" value="1"/>
</dbReference>
<evidence type="ECO:0000256" key="5">
    <source>
        <dbReference type="ARBA" id="ARBA00023002"/>
    </source>
</evidence>
<keyword evidence="5 8" id="KW-0560">Oxidoreductase</keyword>
<feature type="domain" description="FAD-binding FR-type" evidence="9">
    <location>
        <begin position="57"/>
        <end position="202"/>
    </location>
</feature>
<dbReference type="Pfam" id="PF00175">
    <property type="entry name" value="NAD_binding_1"/>
    <property type="match status" value="1"/>
</dbReference>
<feature type="binding site" evidence="7">
    <location>
        <position position="151"/>
    </location>
    <ligand>
        <name>FAD</name>
        <dbReference type="ChEBI" id="CHEBI:57692"/>
    </ligand>
</feature>